<evidence type="ECO:0000313" key="3">
    <source>
        <dbReference type="WBParaSite" id="HDID_0000277801-mRNA-1"/>
    </source>
</evidence>
<evidence type="ECO:0000313" key="1">
    <source>
        <dbReference type="EMBL" id="VDL22068.1"/>
    </source>
</evidence>
<organism evidence="3">
    <name type="scientific">Hymenolepis diminuta</name>
    <name type="common">Rat tapeworm</name>
    <dbReference type="NCBI Taxonomy" id="6216"/>
    <lineage>
        <taxon>Eukaryota</taxon>
        <taxon>Metazoa</taxon>
        <taxon>Spiralia</taxon>
        <taxon>Lophotrochozoa</taxon>
        <taxon>Platyhelminthes</taxon>
        <taxon>Cestoda</taxon>
        <taxon>Eucestoda</taxon>
        <taxon>Cyclophyllidea</taxon>
        <taxon>Hymenolepididae</taxon>
        <taxon>Hymenolepis</taxon>
    </lineage>
</organism>
<protein>
    <submittedName>
        <fullName evidence="3">Mediator of RNA polymerase II transcription subunit 20</fullName>
    </submittedName>
</protein>
<sequence>MYPEGGEDSVQPSRPNIKKDDWKNFLGLVERVVMINETYEVVSNPDFLSFKLDGVHPVRLQECQNYIVANANCPSRGSMHIKCRFTSRLFYAQLIQLRPLDWGKFRIKLENRERITYHYIEGYFEGALTECCEATLRGEPLIFPYIFKVQIDQIVRCTMTQDSNLRLPDTIEPNGLKDYLRGLLNSYFRIYLTEHLYEPPC</sequence>
<gene>
    <name evidence="1" type="ORF">HDID_LOCUS2776</name>
</gene>
<reference evidence="1 2" key="2">
    <citation type="submission" date="2018-11" db="EMBL/GenBank/DDBJ databases">
        <authorList>
            <consortium name="Pathogen Informatics"/>
        </authorList>
    </citation>
    <scope>NUCLEOTIDE SEQUENCE [LARGE SCALE GENOMIC DNA]</scope>
</reference>
<reference evidence="3" key="1">
    <citation type="submission" date="2017-02" db="UniProtKB">
        <authorList>
            <consortium name="WormBaseParasite"/>
        </authorList>
    </citation>
    <scope>IDENTIFICATION</scope>
</reference>
<evidence type="ECO:0000313" key="2">
    <source>
        <dbReference type="Proteomes" id="UP000274504"/>
    </source>
</evidence>
<accession>A0A0R3SDK5</accession>
<dbReference type="AlphaFoldDB" id="A0A0R3SDK5"/>
<dbReference type="Proteomes" id="UP000274504">
    <property type="component" value="Unassembled WGS sequence"/>
</dbReference>
<dbReference type="EMBL" id="UYSG01000731">
    <property type="protein sequence ID" value="VDL22068.1"/>
    <property type="molecule type" value="Genomic_DNA"/>
</dbReference>
<dbReference type="OrthoDB" id="6242143at2759"/>
<name>A0A0R3SDK5_HYMDI</name>
<dbReference type="WBParaSite" id="HDID_0000277801-mRNA-1">
    <property type="protein sequence ID" value="HDID_0000277801-mRNA-1"/>
    <property type="gene ID" value="HDID_0000277801"/>
</dbReference>
<proteinExistence type="predicted"/>